<comment type="domain">
    <text evidence="7">Comprises of two domains. The C-terminal domain contains the binding site for glutamine and catalyzes the hydrolysis of this substrate to glutamate and ammonia. The N-terminal domain is anticipated to bind ATP and cobyrinate and catalyzes the ultimate synthesis of the diamide product. The ammonia produced via the glutaminase domain is probably translocated to the adjacent domain via a molecular tunnel, where it reacts with an activated intermediate.</text>
</comment>
<dbReference type="HAMAP" id="MF_00027">
    <property type="entry name" value="CobB_CbiA"/>
    <property type="match status" value="1"/>
</dbReference>
<comment type="cofactor">
    <cofactor evidence="1 7">
        <name>Mg(2+)</name>
        <dbReference type="ChEBI" id="CHEBI:18420"/>
    </cofactor>
</comment>
<dbReference type="NCBIfam" id="TIGR00379">
    <property type="entry name" value="cobB"/>
    <property type="match status" value="1"/>
</dbReference>
<gene>
    <name evidence="7" type="primary">cbiA</name>
    <name evidence="10" type="ORF">BJP36_26095</name>
</gene>
<dbReference type="InterPro" id="IPR004484">
    <property type="entry name" value="CbiA/CobB_synth"/>
</dbReference>
<keyword evidence="3 7" id="KW-0547">Nucleotide-binding</keyword>
<dbReference type="PANTHER" id="PTHR43873">
    <property type="entry name" value="COBYRINATE A,C-DIAMIDE SYNTHASE"/>
    <property type="match status" value="1"/>
</dbReference>
<dbReference type="UniPathway" id="UPA00148">
    <property type="reaction ID" value="UER00231"/>
</dbReference>
<dbReference type="CDD" id="cd03130">
    <property type="entry name" value="GATase1_CobB"/>
    <property type="match status" value="1"/>
</dbReference>
<evidence type="ECO:0000259" key="8">
    <source>
        <dbReference type="Pfam" id="PF01656"/>
    </source>
</evidence>
<keyword evidence="6 7" id="KW-0315">Glutamine amidotransferase</keyword>
<evidence type="ECO:0000313" key="11">
    <source>
        <dbReference type="Proteomes" id="UP000176944"/>
    </source>
</evidence>
<name>A0A1D9G5Q8_MOOP1</name>
<accession>A0A1D9G5Q8</accession>
<evidence type="ECO:0000256" key="5">
    <source>
        <dbReference type="ARBA" id="ARBA00022842"/>
    </source>
</evidence>
<reference evidence="11" key="1">
    <citation type="submission" date="2016-10" db="EMBL/GenBank/DDBJ databases">
        <title>Comparative genomics uncovers the prolific and rare metabolic potential of the cyanobacterial genus Moorea.</title>
        <authorList>
            <person name="Leao T."/>
            <person name="Castelao G."/>
            <person name="Korobeynikov A."/>
            <person name="Monroe E.A."/>
            <person name="Podell S."/>
            <person name="Glukhov E."/>
            <person name="Allen E."/>
            <person name="Gerwick W.H."/>
            <person name="Gerwick L."/>
        </authorList>
    </citation>
    <scope>NUCLEOTIDE SEQUENCE [LARGE SCALE GENOMIC DNA]</scope>
    <source>
        <strain evidence="11">JHB</strain>
    </source>
</reference>
<protein>
    <recommendedName>
        <fullName evidence="7">Cobyrinate a,c-diamide synthase</fullName>
        <ecNumber evidence="7">6.3.5.11</ecNumber>
    </recommendedName>
    <alternativeName>
        <fullName evidence="7">Cobyrinic acid a,c-diamide synthetase</fullName>
    </alternativeName>
</protein>
<dbReference type="Pfam" id="PF01656">
    <property type="entry name" value="CbiA"/>
    <property type="match status" value="1"/>
</dbReference>
<feature type="domain" description="CobB/CobQ-like glutamine amidotransferase" evidence="9">
    <location>
        <begin position="359"/>
        <end position="547"/>
    </location>
</feature>
<evidence type="ECO:0000256" key="3">
    <source>
        <dbReference type="ARBA" id="ARBA00022741"/>
    </source>
</evidence>
<keyword evidence="7" id="KW-0169">Cobalamin biosynthesis</keyword>
<evidence type="ECO:0000259" key="9">
    <source>
        <dbReference type="Pfam" id="PF07685"/>
    </source>
</evidence>
<evidence type="ECO:0000256" key="4">
    <source>
        <dbReference type="ARBA" id="ARBA00022840"/>
    </source>
</evidence>
<evidence type="ECO:0000256" key="2">
    <source>
        <dbReference type="ARBA" id="ARBA00022598"/>
    </source>
</evidence>
<dbReference type="InterPro" id="IPR011698">
    <property type="entry name" value="GATase_3"/>
</dbReference>
<dbReference type="GO" id="GO:0042242">
    <property type="term" value="F:cobyrinic acid a,c-diamide synthase activity"/>
    <property type="evidence" value="ECO:0007669"/>
    <property type="project" value="UniProtKB-UniRule"/>
</dbReference>
<dbReference type="EC" id="6.3.5.11" evidence="7"/>
<dbReference type="InterPro" id="IPR027417">
    <property type="entry name" value="P-loop_NTPase"/>
</dbReference>
<comment type="function">
    <text evidence="7">Catalyzes the ATP-dependent amidation of the two carboxylate groups at positions a and c of cobyrinate, using either L-glutamine or ammonia as the nitrogen source.</text>
</comment>
<evidence type="ECO:0000313" key="10">
    <source>
        <dbReference type="EMBL" id="AOY82864.2"/>
    </source>
</evidence>
<dbReference type="SUPFAM" id="SSF52540">
    <property type="entry name" value="P-loop containing nucleoside triphosphate hydrolases"/>
    <property type="match status" value="1"/>
</dbReference>
<organism evidence="10 11">
    <name type="scientific">Moorena producens (strain JHB)</name>
    <dbReference type="NCBI Taxonomy" id="1454205"/>
    <lineage>
        <taxon>Bacteria</taxon>
        <taxon>Bacillati</taxon>
        <taxon>Cyanobacteriota</taxon>
        <taxon>Cyanophyceae</taxon>
        <taxon>Coleofasciculales</taxon>
        <taxon>Coleofasciculaceae</taxon>
        <taxon>Moorena</taxon>
    </lineage>
</organism>
<dbReference type="PANTHER" id="PTHR43873:SF1">
    <property type="entry name" value="COBYRINATE A,C-DIAMIDE SYNTHASE"/>
    <property type="match status" value="1"/>
</dbReference>
<dbReference type="SUPFAM" id="SSF52317">
    <property type="entry name" value="Class I glutamine amidotransferase-like"/>
    <property type="match status" value="1"/>
</dbReference>
<keyword evidence="2 7" id="KW-0436">Ligase</keyword>
<sequence length="570" mass="62892">MALIIAGERSGVGKTTVTLALLSYLSKCNYTIQSFKVGPDYIDPMFHQRVTGRPCRNLDPVLTSEGYVKDCFYRHCQGVDYALIEGVMGLFDGASGKDDFASTAHVARLLDVPVLLVLDCSRLSRSVAAIAYGYQSLDPRITIAGVVLNRVGSSRHLELLKDALEPLHIPILGELHRQDNITIPDRHLGLIPTAEITQLDALINRLADLGQSCFNWEHLDSELKVSRLQVEGFSELKVGRLQVEGSSELKVNRLQLNSELKVNRLQVVRVRAASALPKGWPFGQGSLDNLQPNNLQPVTSNNLQPVTSTNLQPNNLQPVTSNNLQPVTSTNLQPNNLQPVTSNNLQPVTSTNWQPALIRIAVACDRAFSFYYQDNLDSLEQLGAELVYWSPLTDTTLPADVKGMYFGGGFPEVFAEQLAENTSARESVRIAIESGMPTYAECGGLMYLGEQITDFDGKSWSMVGVLPTVTVMGKSLTLGYRQATALVDGPLLPAGATVWGHEFHRSHLTVMPSNPLFELRGYHQRKVGVEGWQVYQLHASYVHLHWGSCLEVPLGFLERCQQFTFEGMTS</sequence>
<dbReference type="Proteomes" id="UP000176944">
    <property type="component" value="Chromosome"/>
</dbReference>
<evidence type="ECO:0000256" key="7">
    <source>
        <dbReference type="HAMAP-Rule" id="MF_00027"/>
    </source>
</evidence>
<dbReference type="CDD" id="cd05388">
    <property type="entry name" value="CobB_N"/>
    <property type="match status" value="1"/>
</dbReference>
<dbReference type="EMBL" id="CP017708">
    <property type="protein sequence ID" value="AOY82864.2"/>
    <property type="molecule type" value="Genomic_DNA"/>
</dbReference>
<dbReference type="Gene3D" id="3.40.50.300">
    <property type="entry name" value="P-loop containing nucleotide triphosphate hydrolases"/>
    <property type="match status" value="1"/>
</dbReference>
<comment type="miscellaneous">
    <text evidence="7">The a and c carboxylates of cobyrinate are activated for nucleophilic attack via formation of a phosphorylated intermediate by ATP. CbiA catalyzes first the amidation of the c-carboxylate, and then that of the a-carboxylate.</text>
</comment>
<dbReference type="AlphaFoldDB" id="A0A1D9G5Q8"/>
<feature type="domain" description="CobQ/CobB/MinD/ParA nucleotide binding" evidence="8">
    <location>
        <begin position="3"/>
        <end position="188"/>
    </location>
</feature>
<evidence type="ECO:0000256" key="1">
    <source>
        <dbReference type="ARBA" id="ARBA00001946"/>
    </source>
</evidence>
<dbReference type="NCBIfam" id="NF002204">
    <property type="entry name" value="PRK01077.1"/>
    <property type="match status" value="1"/>
</dbReference>
<dbReference type="InterPro" id="IPR002586">
    <property type="entry name" value="CobQ/CobB/MinD/ParA_Nub-bd_dom"/>
</dbReference>
<dbReference type="GO" id="GO:0005524">
    <property type="term" value="F:ATP binding"/>
    <property type="evidence" value="ECO:0007669"/>
    <property type="project" value="UniProtKB-UniRule"/>
</dbReference>
<dbReference type="PROSITE" id="PS51274">
    <property type="entry name" value="GATASE_COBBQ"/>
    <property type="match status" value="1"/>
</dbReference>
<comment type="similarity">
    <text evidence="7">Belongs to the CobB/CbiA family.</text>
</comment>
<feature type="active site" description="Nucleophile" evidence="7">
    <location>
        <position position="442"/>
    </location>
</feature>
<comment type="catalytic activity">
    <reaction evidence="7">
        <text>cob(II)yrinate + 2 L-glutamine + 2 ATP + 2 H2O = cob(II)yrinate a,c diamide + 2 L-glutamate + 2 ADP + 2 phosphate + 2 H(+)</text>
        <dbReference type="Rhea" id="RHEA:26289"/>
        <dbReference type="ChEBI" id="CHEBI:15377"/>
        <dbReference type="ChEBI" id="CHEBI:15378"/>
        <dbReference type="ChEBI" id="CHEBI:29985"/>
        <dbReference type="ChEBI" id="CHEBI:30616"/>
        <dbReference type="ChEBI" id="CHEBI:43474"/>
        <dbReference type="ChEBI" id="CHEBI:58359"/>
        <dbReference type="ChEBI" id="CHEBI:58537"/>
        <dbReference type="ChEBI" id="CHEBI:58894"/>
        <dbReference type="ChEBI" id="CHEBI:456216"/>
        <dbReference type="EC" id="6.3.5.11"/>
    </reaction>
</comment>
<keyword evidence="5 7" id="KW-0460">Magnesium</keyword>
<evidence type="ECO:0000256" key="6">
    <source>
        <dbReference type="ARBA" id="ARBA00022962"/>
    </source>
</evidence>
<feature type="site" description="Increases nucleophilicity of active site Cys" evidence="7">
    <location>
        <position position="543"/>
    </location>
</feature>
<dbReference type="InterPro" id="IPR029062">
    <property type="entry name" value="Class_I_gatase-like"/>
</dbReference>
<dbReference type="GO" id="GO:0009236">
    <property type="term" value="P:cobalamin biosynthetic process"/>
    <property type="evidence" value="ECO:0007669"/>
    <property type="project" value="UniProtKB-UniRule"/>
</dbReference>
<keyword evidence="4 7" id="KW-0067">ATP-binding</keyword>
<dbReference type="Gene3D" id="3.40.50.880">
    <property type="match status" value="1"/>
</dbReference>
<dbReference type="Pfam" id="PF07685">
    <property type="entry name" value="GATase_3"/>
    <property type="match status" value="1"/>
</dbReference>
<comment type="pathway">
    <text evidence="7">Cofactor biosynthesis; adenosylcobalamin biosynthesis; cob(II)yrinate a,c-diamide from sirohydrochlorin (anaerobic route): step 10/10.</text>
</comment>
<proteinExistence type="inferred from homology"/>